<keyword evidence="2" id="KW-1185">Reference proteome</keyword>
<comment type="caution">
    <text evidence="1">The sequence shown here is derived from an EMBL/GenBank/DDBJ whole genome shotgun (WGS) entry which is preliminary data.</text>
</comment>
<evidence type="ECO:0000313" key="2">
    <source>
        <dbReference type="Proteomes" id="UP000186607"/>
    </source>
</evidence>
<dbReference type="STRING" id="249408.BOO71_0000655"/>
<organism evidence="1 2">
    <name type="scientific">Deinococcus marmoris</name>
    <dbReference type="NCBI Taxonomy" id="249408"/>
    <lineage>
        <taxon>Bacteria</taxon>
        <taxon>Thermotogati</taxon>
        <taxon>Deinococcota</taxon>
        <taxon>Deinococci</taxon>
        <taxon>Deinococcales</taxon>
        <taxon>Deinococcaceae</taxon>
        <taxon>Deinococcus</taxon>
    </lineage>
</organism>
<protein>
    <submittedName>
        <fullName evidence="1">Uncharacterized protein</fullName>
    </submittedName>
</protein>
<evidence type="ECO:0000313" key="1">
    <source>
        <dbReference type="EMBL" id="OLV20209.1"/>
    </source>
</evidence>
<dbReference type="AlphaFoldDB" id="A0A1U7P4X1"/>
<accession>A0A1U7P4X1</accession>
<dbReference type="RefSeq" id="WP_075830161.1">
    <property type="nucleotide sequence ID" value="NZ_MSTI01000007.1"/>
</dbReference>
<dbReference type="EMBL" id="MSTI01000007">
    <property type="protein sequence ID" value="OLV20209.1"/>
    <property type="molecule type" value="Genomic_DNA"/>
</dbReference>
<dbReference type="Proteomes" id="UP000186607">
    <property type="component" value="Unassembled WGS sequence"/>
</dbReference>
<gene>
    <name evidence="1" type="ORF">BOO71_0000655</name>
</gene>
<proteinExistence type="predicted"/>
<name>A0A1U7P4X1_9DEIO</name>
<reference evidence="1 2" key="1">
    <citation type="submission" date="2017-01" db="EMBL/GenBank/DDBJ databases">
        <title>Genome Analysis of Deinococcus marmoris KOPRI26562.</title>
        <authorList>
            <person name="Kim J.H."/>
            <person name="Oh H.-M."/>
        </authorList>
    </citation>
    <scope>NUCLEOTIDE SEQUENCE [LARGE SCALE GENOMIC DNA]</scope>
    <source>
        <strain evidence="1 2">KOPRI26562</strain>
    </source>
</reference>
<sequence length="74" mass="8836">MPRPDRPSIDFWASVPHLFSLSAWRMHLRTRPWGWLSHVNEWCAGQVADLPPEYELAFAEEYAFKKTRPWLQKP</sequence>